<keyword evidence="2" id="KW-1185">Reference proteome</keyword>
<evidence type="ECO:0000313" key="2">
    <source>
        <dbReference type="Proteomes" id="UP001321825"/>
    </source>
</evidence>
<dbReference type="AlphaFoldDB" id="A0AAU9BUT1"/>
<evidence type="ECO:0008006" key="3">
    <source>
        <dbReference type="Google" id="ProtNLM"/>
    </source>
</evidence>
<dbReference type="EMBL" id="AP024714">
    <property type="protein sequence ID" value="BCX82728.1"/>
    <property type="molecule type" value="Genomic_DNA"/>
</dbReference>
<dbReference type="Proteomes" id="UP001321825">
    <property type="component" value="Chromosome"/>
</dbReference>
<dbReference type="InterPro" id="IPR021880">
    <property type="entry name" value="DUF3489"/>
</dbReference>
<organism evidence="1 2">
    <name type="scientific">Methylomarinovum caldicuralii</name>
    <dbReference type="NCBI Taxonomy" id="438856"/>
    <lineage>
        <taxon>Bacteria</taxon>
        <taxon>Pseudomonadati</taxon>
        <taxon>Pseudomonadota</taxon>
        <taxon>Gammaproteobacteria</taxon>
        <taxon>Methylococcales</taxon>
        <taxon>Methylothermaceae</taxon>
        <taxon>Methylomarinovum</taxon>
    </lineage>
</organism>
<accession>A0AAU9BUT1</accession>
<gene>
    <name evidence="1" type="ORF">MIT9_P2314</name>
</gene>
<evidence type="ECO:0000313" key="1">
    <source>
        <dbReference type="EMBL" id="BCX82728.1"/>
    </source>
</evidence>
<dbReference type="KEGG" id="mcau:MIT9_P2314"/>
<reference evidence="2" key="1">
    <citation type="journal article" date="2024" name="Int. J. Syst. Evol. Microbiol.">
        <title>Methylomarinovum tepidoasis sp. nov., a moderately thermophilic methanotroph of the family Methylothermaceae isolated from a deep-sea hydrothermal field.</title>
        <authorList>
            <person name="Hirayama H."/>
            <person name="Takaki Y."/>
            <person name="Abe M."/>
            <person name="Miyazaki M."/>
            <person name="Uematsu K."/>
            <person name="Matsui Y."/>
            <person name="Takai K."/>
        </authorList>
    </citation>
    <scope>NUCLEOTIDE SEQUENCE [LARGE SCALE GENOMIC DNA]</scope>
    <source>
        <strain evidence="2">IT-9</strain>
    </source>
</reference>
<dbReference type="RefSeq" id="WP_317705116.1">
    <property type="nucleotide sequence ID" value="NZ_AP024714.1"/>
</dbReference>
<dbReference type="Pfam" id="PF11994">
    <property type="entry name" value="DUF3489"/>
    <property type="match status" value="1"/>
</dbReference>
<proteinExistence type="predicted"/>
<sequence>MKLTATQERILHAAAGRPSGDIEPLPPNVNAGIRQRVIDGLLKRGLIEFKGGYHRISAAGFEAIGKAPRSGSYRSGTKQARMIELMRRPEGASIDEIAQETGWLPHTVRGTMTNALKKRLGMTIVSHKDEGQPRRYRIA</sequence>
<protein>
    <recommendedName>
        <fullName evidence="3">DUF3489 domain-containing protein</fullName>
    </recommendedName>
</protein>
<name>A0AAU9BUT1_9GAMM</name>